<accession>L8HD17</accession>
<gene>
    <name evidence="5" type="ORF">ACA1_331750</name>
</gene>
<organism evidence="5 6">
    <name type="scientific">Acanthamoeba castellanii (strain ATCC 30010 / Neff)</name>
    <dbReference type="NCBI Taxonomy" id="1257118"/>
    <lineage>
        <taxon>Eukaryota</taxon>
        <taxon>Amoebozoa</taxon>
        <taxon>Discosea</taxon>
        <taxon>Longamoebia</taxon>
        <taxon>Centramoebida</taxon>
        <taxon>Acanthamoebidae</taxon>
        <taxon>Acanthamoeba</taxon>
    </lineage>
</organism>
<dbReference type="PANTHER" id="PTHR31306">
    <property type="entry name" value="ALPHA-1,6-MANNOSYLTRANSFERASE MNN11-RELATED"/>
    <property type="match status" value="1"/>
</dbReference>
<dbReference type="KEGG" id="acan:ACA1_331750"/>
<evidence type="ECO:0000256" key="2">
    <source>
        <dbReference type="ARBA" id="ARBA00022676"/>
    </source>
</evidence>
<evidence type="ECO:0000256" key="4">
    <source>
        <dbReference type="SAM" id="SignalP"/>
    </source>
</evidence>
<dbReference type="EMBL" id="KB007875">
    <property type="protein sequence ID" value="ELR22638.1"/>
    <property type="molecule type" value="Genomic_DNA"/>
</dbReference>
<evidence type="ECO:0000256" key="3">
    <source>
        <dbReference type="ARBA" id="ARBA00022679"/>
    </source>
</evidence>
<dbReference type="Proteomes" id="UP000011083">
    <property type="component" value="Unassembled WGS sequence"/>
</dbReference>
<feature type="chain" id="PRO_5003990348" evidence="4">
    <location>
        <begin position="26"/>
        <end position="298"/>
    </location>
</feature>
<dbReference type="Pfam" id="PF05637">
    <property type="entry name" value="Glyco_transf_34"/>
    <property type="match status" value="1"/>
</dbReference>
<evidence type="ECO:0000256" key="1">
    <source>
        <dbReference type="ARBA" id="ARBA00005664"/>
    </source>
</evidence>
<dbReference type="Gene3D" id="3.90.550.10">
    <property type="entry name" value="Spore Coat Polysaccharide Biosynthesis Protein SpsA, Chain A"/>
    <property type="match status" value="1"/>
</dbReference>
<dbReference type="GeneID" id="14923588"/>
<evidence type="ECO:0000313" key="6">
    <source>
        <dbReference type="Proteomes" id="UP000011083"/>
    </source>
</evidence>
<keyword evidence="2" id="KW-0328">Glycosyltransferase</keyword>
<sequence length="298" mass="34235">MNRLCLLFCVLVFLCVCGMTHLWQATSSVVEFVPKTQIHKQAYELQGYNYSGPKKNIVVLLAYYPDSWFEEKSVEERDMIMTNRKCYSAMHNYTFVVGSDIEVSHGYWAKLVHTHRLLNSPQTPQLDWVFFADADFFITNFDRPLESYIPTDDDYHIIVPQDAPGRRDFSNFNFLIKNSDVAMWRSILRLLDSYRGTDCEQAPDQCCRTICHGSQSECFKAHLDAMGCGPNQSCPPLHFSHASRGLGFATVVDSPWDITQLRQPLGIHCKPHYPTCRAYQSFFHRKPGGQCSIFSEAE</sequence>
<dbReference type="VEuPathDB" id="AmoebaDB:ACA1_331750"/>
<dbReference type="RefSeq" id="XP_004367731.1">
    <property type="nucleotide sequence ID" value="XM_004367674.1"/>
</dbReference>
<dbReference type="InterPro" id="IPR008630">
    <property type="entry name" value="Glyco_trans_34"/>
</dbReference>
<dbReference type="PANTHER" id="PTHR31306:SF4">
    <property type="entry name" value="ALPHA-1,2-GALACTOSYLTRANSFERASE"/>
    <property type="match status" value="1"/>
</dbReference>
<keyword evidence="6" id="KW-1185">Reference proteome</keyword>
<dbReference type="GO" id="GO:0016757">
    <property type="term" value="F:glycosyltransferase activity"/>
    <property type="evidence" value="ECO:0007669"/>
    <property type="project" value="UniProtKB-KW"/>
</dbReference>
<dbReference type="GO" id="GO:0000139">
    <property type="term" value="C:Golgi membrane"/>
    <property type="evidence" value="ECO:0007669"/>
    <property type="project" value="TreeGrafter"/>
</dbReference>
<keyword evidence="3" id="KW-0808">Transferase</keyword>
<protein>
    <submittedName>
        <fullName evidence="5">Uncharacterized protein</fullName>
    </submittedName>
</protein>
<name>L8HD17_ACACF</name>
<proteinExistence type="inferred from homology"/>
<comment type="similarity">
    <text evidence="1">Belongs to the glycosyltransferase 34 family.</text>
</comment>
<dbReference type="GO" id="GO:0006487">
    <property type="term" value="P:protein N-linked glycosylation"/>
    <property type="evidence" value="ECO:0007669"/>
    <property type="project" value="TreeGrafter"/>
</dbReference>
<reference evidence="5 6" key="1">
    <citation type="journal article" date="2013" name="Genome Biol.">
        <title>Genome of Acanthamoeba castellanii highlights extensive lateral gene transfer and early evolution of tyrosine kinase signaling.</title>
        <authorList>
            <person name="Clarke M."/>
            <person name="Lohan A.J."/>
            <person name="Liu B."/>
            <person name="Lagkouvardos I."/>
            <person name="Roy S."/>
            <person name="Zafar N."/>
            <person name="Bertelli C."/>
            <person name="Schilde C."/>
            <person name="Kianianmomeni A."/>
            <person name="Burglin T.R."/>
            <person name="Frech C."/>
            <person name="Turcotte B."/>
            <person name="Kopec K.O."/>
            <person name="Synnott J.M."/>
            <person name="Choo C."/>
            <person name="Paponov I."/>
            <person name="Finkler A."/>
            <person name="Soon Heng Tan C."/>
            <person name="Hutchins A.P."/>
            <person name="Weinmeier T."/>
            <person name="Rattei T."/>
            <person name="Chu J.S."/>
            <person name="Gimenez G."/>
            <person name="Irimia M."/>
            <person name="Rigden D.J."/>
            <person name="Fitzpatrick D.A."/>
            <person name="Lorenzo-Morales J."/>
            <person name="Bateman A."/>
            <person name="Chiu C.H."/>
            <person name="Tang P."/>
            <person name="Hegemann P."/>
            <person name="Fromm H."/>
            <person name="Raoult D."/>
            <person name="Greub G."/>
            <person name="Miranda-Saavedra D."/>
            <person name="Chen N."/>
            <person name="Nash P."/>
            <person name="Ginger M.L."/>
            <person name="Horn M."/>
            <person name="Schaap P."/>
            <person name="Caler L."/>
            <person name="Loftus B."/>
        </authorList>
    </citation>
    <scope>NUCLEOTIDE SEQUENCE [LARGE SCALE GENOMIC DNA]</scope>
    <source>
        <strain evidence="5 6">Neff</strain>
    </source>
</reference>
<feature type="signal peptide" evidence="4">
    <location>
        <begin position="1"/>
        <end position="25"/>
    </location>
</feature>
<evidence type="ECO:0000313" key="5">
    <source>
        <dbReference type="EMBL" id="ELR22638.1"/>
    </source>
</evidence>
<dbReference type="OrthoDB" id="407658at2759"/>
<keyword evidence="4" id="KW-0732">Signal</keyword>
<dbReference type="AlphaFoldDB" id="L8HD17"/>
<dbReference type="InterPro" id="IPR029044">
    <property type="entry name" value="Nucleotide-diphossugar_trans"/>
</dbReference>